<dbReference type="InterPro" id="IPR045584">
    <property type="entry name" value="Pilin-like"/>
</dbReference>
<evidence type="ECO:0008006" key="16">
    <source>
        <dbReference type="Google" id="ProtNLM"/>
    </source>
</evidence>
<dbReference type="OrthoDB" id="9788973at2"/>
<dbReference type="PIRSF" id="PIRSF002786">
    <property type="entry name" value="XcpX"/>
    <property type="match status" value="1"/>
</dbReference>
<dbReference type="EMBL" id="QGKM01000005">
    <property type="protein sequence ID" value="PWR00236.1"/>
    <property type="molecule type" value="Genomic_DNA"/>
</dbReference>
<gene>
    <name evidence="14" type="ORF">DKW60_03605</name>
</gene>
<evidence type="ECO:0000256" key="1">
    <source>
        <dbReference type="ARBA" id="ARBA00004533"/>
    </source>
</evidence>
<keyword evidence="5" id="KW-0997">Cell inner membrane</keyword>
<dbReference type="InterPro" id="IPR010994">
    <property type="entry name" value="RuvA_2-like"/>
</dbReference>
<keyword evidence="4" id="KW-1003">Cell membrane</keyword>
<evidence type="ECO:0000256" key="11">
    <source>
        <dbReference type="SAM" id="Phobius"/>
    </source>
</evidence>
<dbReference type="InterPro" id="IPR049031">
    <property type="entry name" value="T2SSK_SAM-like_1st"/>
</dbReference>
<dbReference type="Pfam" id="PF21687">
    <property type="entry name" value="T2SSK_1st"/>
    <property type="match status" value="1"/>
</dbReference>
<organism evidence="14 15">
    <name type="scientific">Leucothrix pacifica</name>
    <dbReference type="NCBI Taxonomy" id="1247513"/>
    <lineage>
        <taxon>Bacteria</taxon>
        <taxon>Pseudomonadati</taxon>
        <taxon>Pseudomonadota</taxon>
        <taxon>Gammaproteobacteria</taxon>
        <taxon>Thiotrichales</taxon>
        <taxon>Thiotrichaceae</taxon>
        <taxon>Leucothrix</taxon>
    </lineage>
</organism>
<sequence length="381" mass="42821">MKQARVHHSRYMKKPPVKQRGAALLIALVIMSIAMGIAVNIMFRQQLHTRLAVNIGNLEQIYPYATGLEDWARTILNRDAEDSPDTDDLTEPWATEIPPIPIPGGTMTGRLFDLQAKLNLNNLYPPERPIEEEIDTNTETGNSPTQNGMDEQSPVSAEEKRIIDDQNRYIIAKLRTETLLKTIDPDETLGPAINFADVVTDWIDSDSNTTEAGAESDYYQTLDPPYNTADSFLVNETELRLLKDIDKDAYELLRPHVTMLPEYTPVNVNTASLEVFQALGFTAEAAENIISVRDEDPFQGMDDFMDLAVVQVATEETEDTPPEVYPQHLSATTNYFLLQGEVNIGTARLYINSVMHRNDGKVTVVSRDFSNQQIVEEDTEE</sequence>
<keyword evidence="7" id="KW-0653">Protein transport</keyword>
<feature type="region of interest" description="Disordered" evidence="10">
    <location>
        <begin position="135"/>
        <end position="160"/>
    </location>
</feature>
<proteinExistence type="inferred from homology"/>
<protein>
    <recommendedName>
        <fullName evidence="16">Type II secretion system protein K</fullName>
    </recommendedName>
</protein>
<reference evidence="14 15" key="1">
    <citation type="submission" date="2018-05" db="EMBL/GenBank/DDBJ databases">
        <title>Leucothrix arctica sp. nov., isolated from Arctic seawater.</title>
        <authorList>
            <person name="Choi A."/>
            <person name="Baek K."/>
        </authorList>
    </citation>
    <scope>NUCLEOTIDE SEQUENCE [LARGE SCALE GENOMIC DNA]</scope>
    <source>
        <strain evidence="14 15">JCM 18388</strain>
    </source>
</reference>
<dbReference type="InterPro" id="IPR038072">
    <property type="entry name" value="GspK_central_sf"/>
</dbReference>
<dbReference type="Proteomes" id="UP000245539">
    <property type="component" value="Unassembled WGS sequence"/>
</dbReference>
<feature type="domain" description="T2SS protein K first SAM-like" evidence="13">
    <location>
        <begin position="116"/>
        <end position="262"/>
    </location>
</feature>
<dbReference type="GO" id="GO:0009306">
    <property type="term" value="P:protein secretion"/>
    <property type="evidence" value="ECO:0007669"/>
    <property type="project" value="InterPro"/>
</dbReference>
<comment type="subcellular location">
    <subcellularLocation>
        <location evidence="1">Cell inner membrane</location>
    </subcellularLocation>
</comment>
<evidence type="ECO:0000256" key="3">
    <source>
        <dbReference type="ARBA" id="ARBA00022448"/>
    </source>
</evidence>
<evidence type="ECO:0000313" key="14">
    <source>
        <dbReference type="EMBL" id="PWR00236.1"/>
    </source>
</evidence>
<name>A0A317CNN2_9GAMM</name>
<dbReference type="PANTHER" id="PTHR38831:SF1">
    <property type="entry name" value="TYPE II SECRETION SYSTEM PROTEIN K-RELATED"/>
    <property type="match status" value="1"/>
</dbReference>
<dbReference type="SUPFAM" id="SSF158544">
    <property type="entry name" value="GspK insert domain-like"/>
    <property type="match status" value="1"/>
</dbReference>
<evidence type="ECO:0000256" key="8">
    <source>
        <dbReference type="ARBA" id="ARBA00022989"/>
    </source>
</evidence>
<dbReference type="NCBIfam" id="NF037980">
    <property type="entry name" value="T2SS_GspK"/>
    <property type="match status" value="1"/>
</dbReference>
<accession>A0A317CNN2</accession>
<dbReference type="SUPFAM" id="SSF54523">
    <property type="entry name" value="Pili subunits"/>
    <property type="match status" value="1"/>
</dbReference>
<evidence type="ECO:0000256" key="6">
    <source>
        <dbReference type="ARBA" id="ARBA00022692"/>
    </source>
</evidence>
<keyword evidence="6 11" id="KW-0812">Transmembrane</keyword>
<feature type="transmembrane region" description="Helical" evidence="11">
    <location>
        <begin position="21"/>
        <end position="43"/>
    </location>
</feature>
<evidence type="ECO:0000256" key="9">
    <source>
        <dbReference type="ARBA" id="ARBA00023136"/>
    </source>
</evidence>
<keyword evidence="9 11" id="KW-0472">Membrane</keyword>
<dbReference type="Pfam" id="PF03934">
    <property type="entry name" value="T2SSK"/>
    <property type="match status" value="1"/>
</dbReference>
<evidence type="ECO:0000259" key="13">
    <source>
        <dbReference type="Pfam" id="PF21687"/>
    </source>
</evidence>
<keyword evidence="15" id="KW-1185">Reference proteome</keyword>
<dbReference type="GO" id="GO:0005886">
    <property type="term" value="C:plasma membrane"/>
    <property type="evidence" value="ECO:0007669"/>
    <property type="project" value="UniProtKB-SubCell"/>
</dbReference>
<keyword evidence="3" id="KW-0813">Transport</keyword>
<comment type="caution">
    <text evidence="14">The sequence shown here is derived from an EMBL/GenBank/DDBJ whole genome shotgun (WGS) entry which is preliminary data.</text>
</comment>
<dbReference type="Gene3D" id="1.10.40.60">
    <property type="entry name" value="EpsJ-like"/>
    <property type="match status" value="2"/>
</dbReference>
<keyword evidence="8 11" id="KW-1133">Transmembrane helix</keyword>
<evidence type="ECO:0000256" key="7">
    <source>
        <dbReference type="ARBA" id="ARBA00022927"/>
    </source>
</evidence>
<dbReference type="AlphaFoldDB" id="A0A317CNN2"/>
<dbReference type="Gene3D" id="3.30.1300.30">
    <property type="entry name" value="GSPII I/J protein-like"/>
    <property type="match status" value="1"/>
</dbReference>
<dbReference type="RefSeq" id="WP_109836290.1">
    <property type="nucleotide sequence ID" value="NZ_QGKM01000005.1"/>
</dbReference>
<dbReference type="SUPFAM" id="SSF47781">
    <property type="entry name" value="RuvA domain 2-like"/>
    <property type="match status" value="1"/>
</dbReference>
<evidence type="ECO:0000256" key="5">
    <source>
        <dbReference type="ARBA" id="ARBA00022519"/>
    </source>
</evidence>
<evidence type="ECO:0000313" key="15">
    <source>
        <dbReference type="Proteomes" id="UP000245539"/>
    </source>
</evidence>
<feature type="domain" description="T2SS protein K second SAM-like" evidence="12">
    <location>
        <begin position="266"/>
        <end position="311"/>
    </location>
</feature>
<evidence type="ECO:0000256" key="2">
    <source>
        <dbReference type="ARBA" id="ARBA00007246"/>
    </source>
</evidence>
<dbReference type="InterPro" id="IPR005628">
    <property type="entry name" value="GspK"/>
</dbReference>
<dbReference type="InterPro" id="IPR049179">
    <property type="entry name" value="T2SSK_SAM-like_2nd"/>
</dbReference>
<comment type="similarity">
    <text evidence="2">Belongs to the GSP K family.</text>
</comment>
<feature type="compositionally biased region" description="Polar residues" evidence="10">
    <location>
        <begin position="137"/>
        <end position="155"/>
    </location>
</feature>
<dbReference type="PANTHER" id="PTHR38831">
    <property type="entry name" value="TYPE II SECRETION SYSTEM PROTEIN K"/>
    <property type="match status" value="1"/>
</dbReference>
<evidence type="ECO:0000256" key="4">
    <source>
        <dbReference type="ARBA" id="ARBA00022475"/>
    </source>
</evidence>
<feature type="region of interest" description="Disordered" evidence="10">
    <location>
        <begin position="81"/>
        <end position="100"/>
    </location>
</feature>
<evidence type="ECO:0000256" key="10">
    <source>
        <dbReference type="SAM" id="MobiDB-lite"/>
    </source>
</evidence>
<evidence type="ECO:0000259" key="12">
    <source>
        <dbReference type="Pfam" id="PF03934"/>
    </source>
</evidence>